<protein>
    <submittedName>
        <fullName evidence="1">Uncharacterized protein</fullName>
    </submittedName>
</protein>
<accession>A0A0A8ZNU0</accession>
<proteinExistence type="predicted"/>
<reference evidence="1" key="2">
    <citation type="journal article" date="2015" name="Data Brief">
        <title>Shoot transcriptome of the giant reed, Arundo donax.</title>
        <authorList>
            <person name="Barrero R.A."/>
            <person name="Guerrero F.D."/>
            <person name="Moolhuijzen P."/>
            <person name="Goolsby J.A."/>
            <person name="Tidwell J."/>
            <person name="Bellgard S.E."/>
            <person name="Bellgard M.I."/>
        </authorList>
    </citation>
    <scope>NUCLEOTIDE SEQUENCE</scope>
    <source>
        <tissue evidence="1">Shoot tissue taken approximately 20 cm above the soil surface</tissue>
    </source>
</reference>
<reference evidence="1" key="1">
    <citation type="submission" date="2014-09" db="EMBL/GenBank/DDBJ databases">
        <authorList>
            <person name="Magalhaes I.L.F."/>
            <person name="Oliveira U."/>
            <person name="Santos F.R."/>
            <person name="Vidigal T.H.D.A."/>
            <person name="Brescovit A.D."/>
            <person name="Santos A.J."/>
        </authorList>
    </citation>
    <scope>NUCLEOTIDE SEQUENCE</scope>
    <source>
        <tissue evidence="1">Shoot tissue taken approximately 20 cm above the soil surface</tissue>
    </source>
</reference>
<dbReference type="EMBL" id="GBRH01258532">
    <property type="protein sequence ID" value="JAD39363.1"/>
    <property type="molecule type" value="Transcribed_RNA"/>
</dbReference>
<dbReference type="AlphaFoldDB" id="A0A0A8ZNU0"/>
<evidence type="ECO:0000313" key="1">
    <source>
        <dbReference type="EMBL" id="JAD39363.1"/>
    </source>
</evidence>
<organism evidence="1">
    <name type="scientific">Arundo donax</name>
    <name type="common">Giant reed</name>
    <name type="synonym">Donax arundinaceus</name>
    <dbReference type="NCBI Taxonomy" id="35708"/>
    <lineage>
        <taxon>Eukaryota</taxon>
        <taxon>Viridiplantae</taxon>
        <taxon>Streptophyta</taxon>
        <taxon>Embryophyta</taxon>
        <taxon>Tracheophyta</taxon>
        <taxon>Spermatophyta</taxon>
        <taxon>Magnoliopsida</taxon>
        <taxon>Liliopsida</taxon>
        <taxon>Poales</taxon>
        <taxon>Poaceae</taxon>
        <taxon>PACMAD clade</taxon>
        <taxon>Arundinoideae</taxon>
        <taxon>Arundineae</taxon>
        <taxon>Arundo</taxon>
    </lineage>
</organism>
<sequence length="54" mass="6072">MHTYSIGSAHYDCSLNKLPKCGITPLILESCDVFKPSKQMSWTIVSINRKNNNS</sequence>
<name>A0A0A8ZNU0_ARUDO</name>